<feature type="transmembrane region" description="Helical" evidence="2">
    <location>
        <begin position="12"/>
        <end position="34"/>
    </location>
</feature>
<evidence type="ECO:0000313" key="4">
    <source>
        <dbReference type="Proteomes" id="UP000296201"/>
    </source>
</evidence>
<keyword evidence="2" id="KW-0472">Membrane</keyword>
<feature type="region of interest" description="Disordered" evidence="1">
    <location>
        <begin position="69"/>
        <end position="89"/>
    </location>
</feature>
<dbReference type="NCBIfam" id="TIGR02532">
    <property type="entry name" value="IV_pilin_GFxxxE"/>
    <property type="match status" value="1"/>
</dbReference>
<accession>A0A4P7NY04</accession>
<dbReference type="InterPro" id="IPR012902">
    <property type="entry name" value="N_methyl_site"/>
</dbReference>
<keyword evidence="4" id="KW-1185">Reference proteome</keyword>
<keyword evidence="2" id="KW-0812">Transmembrane</keyword>
<dbReference type="OrthoDB" id="7067387at2"/>
<dbReference type="SUPFAM" id="SSF54523">
    <property type="entry name" value="Pili subunits"/>
    <property type="match status" value="1"/>
</dbReference>
<evidence type="ECO:0000256" key="2">
    <source>
        <dbReference type="SAM" id="Phobius"/>
    </source>
</evidence>
<sequence>MSQSSDSQTGFTLIEMAFALLLIGLIVGGGLSFLGSFHQAENSKIAEKQMLDIKQAMLTYLKVNKHLPCPDTDEDGKENRKESSGVSVCKAREGTLPSRDLGVPRKDVWHNPFYYRVNARSENKKYINDLCQSASVFGQTGERTLPNESGVCATSNLFYCHCSSAKADGACTGNCRFSEDPRPGDFSPYFVMATPPNGVDEADALKNMKVIDEQQAEVDNGIVAMVVSFGKNGLQTWEDCLGATATGSEERENCDGDQSGVFQINRSDVMDDYLTWINMYDAKQALLKVRGFSGE</sequence>
<gene>
    <name evidence="3" type="ORF">GHNINEIG_00498</name>
</gene>
<dbReference type="RefSeq" id="WP_135795178.1">
    <property type="nucleotide sequence ID" value="NZ_CP032096.1"/>
</dbReference>
<evidence type="ECO:0000256" key="1">
    <source>
        <dbReference type="SAM" id="MobiDB-lite"/>
    </source>
</evidence>
<dbReference type="Pfam" id="PF07963">
    <property type="entry name" value="N_methyl"/>
    <property type="match status" value="1"/>
</dbReference>
<dbReference type="AlphaFoldDB" id="A0A4P7NY04"/>
<name>A0A4P7NY04_9GAMM</name>
<dbReference type="EMBL" id="CP032096">
    <property type="protein sequence ID" value="QBZ82468.1"/>
    <property type="molecule type" value="Genomic_DNA"/>
</dbReference>
<keyword evidence="2" id="KW-1133">Transmembrane helix</keyword>
<reference evidence="3 4" key="1">
    <citation type="submission" date="2018-08" db="EMBL/GenBank/DDBJ databases">
        <title>Horizontal acquisition of hydrogen conversion ability and other habitat adaptations in Hydrogenovibrio crunogenus strains.</title>
        <authorList>
            <person name="Gonnella G."/>
            <person name="Adam N."/>
            <person name="Perner M."/>
        </authorList>
    </citation>
    <scope>NUCLEOTIDE SEQUENCE [LARGE SCALE GENOMIC DNA]</scope>
    <source>
        <strain evidence="3 4">SP-41</strain>
    </source>
</reference>
<proteinExistence type="predicted"/>
<dbReference type="InterPro" id="IPR045584">
    <property type="entry name" value="Pilin-like"/>
</dbReference>
<protein>
    <submittedName>
        <fullName evidence="3">Type II secretion system protein</fullName>
    </submittedName>
</protein>
<evidence type="ECO:0000313" key="3">
    <source>
        <dbReference type="EMBL" id="QBZ82468.1"/>
    </source>
</evidence>
<dbReference type="Proteomes" id="UP000296201">
    <property type="component" value="Chromosome"/>
</dbReference>
<organism evidence="3 4">
    <name type="scientific">Hydrogenovibrio crunogenus</name>
    <dbReference type="NCBI Taxonomy" id="39765"/>
    <lineage>
        <taxon>Bacteria</taxon>
        <taxon>Pseudomonadati</taxon>
        <taxon>Pseudomonadota</taxon>
        <taxon>Gammaproteobacteria</taxon>
        <taxon>Thiotrichales</taxon>
        <taxon>Piscirickettsiaceae</taxon>
        <taxon>Hydrogenovibrio</taxon>
    </lineage>
</organism>